<feature type="transmembrane region" description="Helical" evidence="1">
    <location>
        <begin position="168"/>
        <end position="186"/>
    </location>
</feature>
<feature type="transmembrane region" description="Helical" evidence="1">
    <location>
        <begin position="215"/>
        <end position="232"/>
    </location>
</feature>
<proteinExistence type="predicted"/>
<evidence type="ECO:0000313" key="2">
    <source>
        <dbReference type="EMBL" id="REE98704.1"/>
    </source>
</evidence>
<sequence length="584" mass="62693">MSLVRSVAETAEAVPGRRRWERADALVVGCYALVAFLVFHRLWADPGDRYLVDGGQDQNQWEWFFAVTARAVLQWDNPLFTDLQNHPLGVNLMGNTPMLGLSVPLAPVTLLAGPGVTWALVMTGGMIATATAWYRLMVRHLVRERVSAAIGGGFCAFAPPVVSHANAHPNFVVLFVLPFIVGRLIRIAGGGRVVRDGVVLGLLAVYQLFLGEEALLLLATGLVIFFVGHRPSWAVTRRLAAGAGVAAGVALPLVAYPLTWQFFGPQSYDGLIHGPWGNDVAQLTAFARQSLAGHTADGPLDASPTEQNAFFGWPLAVLVVALAVWLWRSALVKALVLVIVAATLLSLGPQIVVNGRPTGIPGPWWVMAQLPLYESVVESRLTMVAVPAIGVLLALGSDRALATPARLMWYLVLVQALLPIAPKPLAVDDRVDAPAFFAEGGWRTYVGEGRSIMPVPPPDAGDAEALHWQVVAGLDFALPEGYFVGPFGPDRQGGYGAVQSPTSRLLNKVEEDGLVPEVGVAERAAFHADLRRWRADAVVLDLRRHRARELGATVAALLGPGRLVGGLWVWDVRALTRATATGRP</sequence>
<dbReference type="Proteomes" id="UP000256661">
    <property type="component" value="Unassembled WGS sequence"/>
</dbReference>
<keyword evidence="1" id="KW-1133">Transmembrane helix</keyword>
<protein>
    <recommendedName>
        <fullName evidence="4">Glycosyl transferase</fullName>
    </recommendedName>
</protein>
<feature type="transmembrane region" description="Helical" evidence="1">
    <location>
        <begin position="334"/>
        <end position="352"/>
    </location>
</feature>
<reference evidence="2 3" key="1">
    <citation type="submission" date="2018-08" db="EMBL/GenBank/DDBJ databases">
        <title>Sequencing the genomes of 1000 actinobacteria strains.</title>
        <authorList>
            <person name="Klenk H.-P."/>
        </authorList>
    </citation>
    <scope>NUCLEOTIDE SEQUENCE [LARGE SCALE GENOMIC DNA]</scope>
    <source>
        <strain evidence="2 3">DSM 43927</strain>
    </source>
</reference>
<name>A0A3D9T1S7_9ACTN</name>
<feature type="transmembrane region" description="Helical" evidence="1">
    <location>
        <begin position="239"/>
        <end position="258"/>
    </location>
</feature>
<gene>
    <name evidence="2" type="ORF">DFJ69_4197</name>
</gene>
<dbReference type="AlphaFoldDB" id="A0A3D9T1S7"/>
<comment type="caution">
    <text evidence="2">The sequence shown here is derived from an EMBL/GenBank/DDBJ whole genome shotgun (WGS) entry which is preliminary data.</text>
</comment>
<keyword evidence="1" id="KW-0472">Membrane</keyword>
<evidence type="ECO:0000256" key="1">
    <source>
        <dbReference type="SAM" id="Phobius"/>
    </source>
</evidence>
<feature type="transmembrane region" description="Helical" evidence="1">
    <location>
        <begin position="25"/>
        <end position="43"/>
    </location>
</feature>
<dbReference type="EMBL" id="QTTT01000001">
    <property type="protein sequence ID" value="REE98704.1"/>
    <property type="molecule type" value="Genomic_DNA"/>
</dbReference>
<keyword evidence="1" id="KW-0812">Transmembrane</keyword>
<feature type="transmembrane region" description="Helical" evidence="1">
    <location>
        <begin position="310"/>
        <end position="327"/>
    </location>
</feature>
<evidence type="ECO:0000313" key="3">
    <source>
        <dbReference type="Proteomes" id="UP000256661"/>
    </source>
</evidence>
<evidence type="ECO:0008006" key="4">
    <source>
        <dbReference type="Google" id="ProtNLM"/>
    </source>
</evidence>
<organism evidence="2 3">
    <name type="scientific">Thermomonospora umbrina</name>
    <dbReference type="NCBI Taxonomy" id="111806"/>
    <lineage>
        <taxon>Bacteria</taxon>
        <taxon>Bacillati</taxon>
        <taxon>Actinomycetota</taxon>
        <taxon>Actinomycetes</taxon>
        <taxon>Streptosporangiales</taxon>
        <taxon>Thermomonosporaceae</taxon>
        <taxon>Thermomonospora</taxon>
    </lineage>
</organism>
<dbReference type="RefSeq" id="WP_211328673.1">
    <property type="nucleotide sequence ID" value="NZ_QTTT01000001.1"/>
</dbReference>
<feature type="transmembrane region" description="Helical" evidence="1">
    <location>
        <begin position="115"/>
        <end position="134"/>
    </location>
</feature>
<accession>A0A3D9T1S7</accession>
<keyword evidence="3" id="KW-1185">Reference proteome</keyword>